<keyword evidence="3" id="KW-0812">Transmembrane</keyword>
<reference evidence="4" key="3">
    <citation type="submission" date="2015-04" db="UniProtKB">
        <authorList>
            <consortium name="EnsemblPlants"/>
        </authorList>
    </citation>
    <scope>IDENTIFICATION</scope>
</reference>
<dbReference type="InterPro" id="IPR011009">
    <property type="entry name" value="Kinase-like_dom_sf"/>
</dbReference>
<reference evidence="4 5" key="1">
    <citation type="submission" date="2012-08" db="EMBL/GenBank/DDBJ databases">
        <title>Oryza genome evolution.</title>
        <authorList>
            <person name="Wing R.A."/>
        </authorList>
    </citation>
    <scope>NUCLEOTIDE SEQUENCE</scope>
</reference>
<dbReference type="EnsemblPlants" id="LPERR04G13460.1">
    <property type="protein sequence ID" value="LPERR04G13460.1"/>
    <property type="gene ID" value="LPERR04G13460"/>
</dbReference>
<evidence type="ECO:0000256" key="3">
    <source>
        <dbReference type="SAM" id="Phobius"/>
    </source>
</evidence>
<organism evidence="4 5">
    <name type="scientific">Leersia perrieri</name>
    <dbReference type="NCBI Taxonomy" id="77586"/>
    <lineage>
        <taxon>Eukaryota</taxon>
        <taxon>Viridiplantae</taxon>
        <taxon>Streptophyta</taxon>
        <taxon>Embryophyta</taxon>
        <taxon>Tracheophyta</taxon>
        <taxon>Spermatophyta</taxon>
        <taxon>Magnoliopsida</taxon>
        <taxon>Liliopsida</taxon>
        <taxon>Poales</taxon>
        <taxon>Poaceae</taxon>
        <taxon>BOP clade</taxon>
        <taxon>Oryzoideae</taxon>
        <taxon>Oryzeae</taxon>
        <taxon>Oryzinae</taxon>
        <taxon>Leersia</taxon>
    </lineage>
</organism>
<dbReference type="GO" id="GO:0005524">
    <property type="term" value="F:ATP binding"/>
    <property type="evidence" value="ECO:0007669"/>
    <property type="project" value="UniProtKB-KW"/>
</dbReference>
<dbReference type="PANTHER" id="PTHR27007">
    <property type="match status" value="1"/>
</dbReference>
<evidence type="ECO:0000313" key="5">
    <source>
        <dbReference type="Proteomes" id="UP000032180"/>
    </source>
</evidence>
<name>A0A0D9W6H0_9ORYZ</name>
<sequence length="146" mass="15486">MAESALACPLFSSTILTGTSGTAPAPLPIASSVVIKIIALSCAVTVTAILAAIGSALWLRRRAALAETLEEWELDSPHRFPYKELHMATKGFKDSELLGAGGFGQVYRGDVVAVKRISSNGKQGMREFVAEVVSLGRMRHRNGATS</sequence>
<keyword evidence="2" id="KW-0067">ATP-binding</keyword>
<keyword evidence="5" id="KW-1185">Reference proteome</keyword>
<evidence type="ECO:0008006" key="6">
    <source>
        <dbReference type="Google" id="ProtNLM"/>
    </source>
</evidence>
<feature type="transmembrane region" description="Helical" evidence="3">
    <location>
        <begin position="37"/>
        <end position="59"/>
    </location>
</feature>
<dbReference type="STRING" id="77586.A0A0D9W6H0"/>
<reference evidence="5" key="2">
    <citation type="submission" date="2013-12" db="EMBL/GenBank/DDBJ databases">
        <authorList>
            <person name="Yu Y."/>
            <person name="Lee S."/>
            <person name="de Baynast K."/>
            <person name="Wissotski M."/>
            <person name="Liu L."/>
            <person name="Talag J."/>
            <person name="Goicoechea J."/>
            <person name="Angelova A."/>
            <person name="Jetty R."/>
            <person name="Kudrna D."/>
            <person name="Golser W."/>
            <person name="Rivera L."/>
            <person name="Zhang J."/>
            <person name="Wing R."/>
        </authorList>
    </citation>
    <scope>NUCLEOTIDE SEQUENCE</scope>
</reference>
<dbReference type="Gramene" id="LPERR04G13460.1">
    <property type="protein sequence ID" value="LPERR04G13460.1"/>
    <property type="gene ID" value="LPERR04G13460"/>
</dbReference>
<dbReference type="Proteomes" id="UP000032180">
    <property type="component" value="Chromosome 4"/>
</dbReference>
<dbReference type="Gene3D" id="3.30.200.20">
    <property type="entry name" value="Phosphorylase Kinase, domain 1"/>
    <property type="match status" value="1"/>
</dbReference>
<keyword evidence="3" id="KW-0472">Membrane</keyword>
<dbReference type="SUPFAM" id="SSF56112">
    <property type="entry name" value="Protein kinase-like (PK-like)"/>
    <property type="match status" value="1"/>
</dbReference>
<evidence type="ECO:0000256" key="2">
    <source>
        <dbReference type="ARBA" id="ARBA00022840"/>
    </source>
</evidence>
<accession>A0A0D9W6H0</accession>
<keyword evidence="1" id="KW-0547">Nucleotide-binding</keyword>
<dbReference type="HOGENOM" id="CLU_1780129_0_0_1"/>
<keyword evidence="3" id="KW-1133">Transmembrane helix</keyword>
<dbReference type="eggNOG" id="ENOG502R8UW">
    <property type="taxonomic scope" value="Eukaryota"/>
</dbReference>
<dbReference type="InterPro" id="IPR050528">
    <property type="entry name" value="L-type_Lectin-RKs"/>
</dbReference>
<evidence type="ECO:0000313" key="4">
    <source>
        <dbReference type="EnsemblPlants" id="LPERR04G13460.1"/>
    </source>
</evidence>
<proteinExistence type="predicted"/>
<dbReference type="AlphaFoldDB" id="A0A0D9W6H0"/>
<protein>
    <recommendedName>
        <fullName evidence="6">Protein kinase domain-containing protein</fullName>
    </recommendedName>
</protein>
<evidence type="ECO:0000256" key="1">
    <source>
        <dbReference type="ARBA" id="ARBA00022741"/>
    </source>
</evidence>